<dbReference type="GO" id="GO:0140662">
    <property type="term" value="F:ATP-dependent protein folding chaperone"/>
    <property type="evidence" value="ECO:0007669"/>
    <property type="project" value="InterPro"/>
</dbReference>
<dbReference type="Pfam" id="PF00012">
    <property type="entry name" value="HSP70"/>
    <property type="match status" value="1"/>
</dbReference>
<keyword evidence="6" id="KW-1185">Reference proteome</keyword>
<dbReference type="GO" id="GO:0005524">
    <property type="term" value="F:ATP binding"/>
    <property type="evidence" value="ECO:0007669"/>
    <property type="project" value="UniProtKB-KW"/>
</dbReference>
<gene>
    <name evidence="5" type="ORF">HHL24_15620</name>
</gene>
<reference evidence="5 6" key="1">
    <citation type="submission" date="2020-04" db="EMBL/GenBank/DDBJ databases">
        <title>Paraburkholderia sp. RP-4-7 isolated from soil.</title>
        <authorList>
            <person name="Dahal R.H."/>
        </authorList>
    </citation>
    <scope>NUCLEOTIDE SEQUENCE [LARGE SCALE GENOMIC DNA]</scope>
    <source>
        <strain evidence="5 6">RP-4-7</strain>
    </source>
</reference>
<dbReference type="Gene3D" id="3.30.420.40">
    <property type="match status" value="2"/>
</dbReference>
<protein>
    <submittedName>
        <fullName evidence="5">Hsp70 family protein</fullName>
    </submittedName>
</protein>
<dbReference type="SUPFAM" id="SSF53067">
    <property type="entry name" value="Actin-like ATPase domain"/>
    <property type="match status" value="2"/>
</dbReference>
<dbReference type="FunFam" id="3.30.420.40:FF:000028">
    <property type="entry name" value="heat shock 70 kDa protein-like"/>
    <property type="match status" value="1"/>
</dbReference>
<keyword evidence="2" id="KW-0547">Nucleotide-binding</keyword>
<dbReference type="PRINTS" id="PR00301">
    <property type="entry name" value="HEATSHOCK70"/>
</dbReference>
<evidence type="ECO:0000256" key="2">
    <source>
        <dbReference type="ARBA" id="ARBA00022741"/>
    </source>
</evidence>
<dbReference type="EMBL" id="JABBGJ010000015">
    <property type="protein sequence ID" value="NML99365.1"/>
    <property type="molecule type" value="Genomic_DNA"/>
</dbReference>
<dbReference type="PROSITE" id="PS00329">
    <property type="entry name" value="HSP70_2"/>
    <property type="match status" value="1"/>
</dbReference>
<evidence type="ECO:0000256" key="4">
    <source>
        <dbReference type="SAM" id="MobiDB-lite"/>
    </source>
</evidence>
<sequence length="299" mass="32522">MRTALLAPTLTAAAPLEAQVCMQPPLSPLDGAPPRSRATLGDLLKEGRKTNFKRYMCANRNVSVGVQTLRPKELSSLVLKSLKADAEAFFGETVRDAVIAVPAYFRDAQRKATRIASELAGLNVPHLVNKPTAASLAYGVPQRDSERKFLIFDLGGGTFDVSVLDFFEGVMEVRANTGDNFLRDEDFTEGLIELFHQRNSFRVDSLTPITAQRLHQQAERAKRLLTQNGLTSWRRFICLLMTSPCSSRPSSSSRTTSAPSSGKSSRALSSSTRRGGGIQQRPAPAAKKTAARRGSGASR</sequence>
<proteinExistence type="inferred from homology"/>
<comment type="caution">
    <text evidence="5">The sequence shown here is derived from an EMBL/GenBank/DDBJ whole genome shotgun (WGS) entry which is preliminary data.</text>
</comment>
<dbReference type="InterPro" id="IPR018181">
    <property type="entry name" value="Heat_shock_70_CS"/>
</dbReference>
<name>A0A848IFD5_9BURK</name>
<evidence type="ECO:0000256" key="3">
    <source>
        <dbReference type="ARBA" id="ARBA00022840"/>
    </source>
</evidence>
<evidence type="ECO:0000313" key="6">
    <source>
        <dbReference type="Proteomes" id="UP000544134"/>
    </source>
</evidence>
<organism evidence="5 6">
    <name type="scientific">Paraburkholderia polaris</name>
    <dbReference type="NCBI Taxonomy" id="2728848"/>
    <lineage>
        <taxon>Bacteria</taxon>
        <taxon>Pseudomonadati</taxon>
        <taxon>Pseudomonadota</taxon>
        <taxon>Betaproteobacteria</taxon>
        <taxon>Burkholderiales</taxon>
        <taxon>Burkholderiaceae</taxon>
        <taxon>Paraburkholderia</taxon>
    </lineage>
</organism>
<feature type="region of interest" description="Disordered" evidence="4">
    <location>
        <begin position="244"/>
        <end position="299"/>
    </location>
</feature>
<evidence type="ECO:0000313" key="5">
    <source>
        <dbReference type="EMBL" id="NML99365.1"/>
    </source>
</evidence>
<comment type="similarity">
    <text evidence="1">Belongs to the heat shock protein 70 family.</text>
</comment>
<dbReference type="InterPro" id="IPR043129">
    <property type="entry name" value="ATPase_NBD"/>
</dbReference>
<keyword evidence="3" id="KW-0067">ATP-binding</keyword>
<dbReference type="PANTHER" id="PTHR19375">
    <property type="entry name" value="HEAT SHOCK PROTEIN 70KDA"/>
    <property type="match status" value="1"/>
</dbReference>
<accession>A0A848IFD5</accession>
<dbReference type="Proteomes" id="UP000544134">
    <property type="component" value="Unassembled WGS sequence"/>
</dbReference>
<dbReference type="InterPro" id="IPR013126">
    <property type="entry name" value="Hsp_70_fam"/>
</dbReference>
<dbReference type="AlphaFoldDB" id="A0A848IFD5"/>
<feature type="compositionally biased region" description="Low complexity" evidence="4">
    <location>
        <begin position="244"/>
        <end position="273"/>
    </location>
</feature>
<evidence type="ECO:0000256" key="1">
    <source>
        <dbReference type="ARBA" id="ARBA00007381"/>
    </source>
</evidence>